<evidence type="ECO:0000256" key="6">
    <source>
        <dbReference type="ARBA" id="ARBA00023136"/>
    </source>
</evidence>
<dbReference type="InterPro" id="IPR027469">
    <property type="entry name" value="Cation_efflux_TMD_sf"/>
</dbReference>
<dbReference type="InterPro" id="IPR036837">
    <property type="entry name" value="Cation_efflux_CTD_sf"/>
</dbReference>
<feature type="domain" description="Cation efflux protein cytoplasmic" evidence="9">
    <location>
        <begin position="202"/>
        <end position="277"/>
    </location>
</feature>
<keyword evidence="5 7" id="KW-1133">Transmembrane helix</keyword>
<dbReference type="Gene3D" id="3.30.70.1350">
    <property type="entry name" value="Cation efflux protein, cytoplasmic domain"/>
    <property type="match status" value="1"/>
</dbReference>
<dbReference type="GO" id="GO:0015086">
    <property type="term" value="F:cadmium ion transmembrane transporter activity"/>
    <property type="evidence" value="ECO:0007669"/>
    <property type="project" value="TreeGrafter"/>
</dbReference>
<dbReference type="SUPFAM" id="SSF161111">
    <property type="entry name" value="Cation efflux protein transmembrane domain-like"/>
    <property type="match status" value="1"/>
</dbReference>
<dbReference type="OrthoDB" id="9806522at2"/>
<feature type="transmembrane region" description="Helical" evidence="7">
    <location>
        <begin position="108"/>
        <end position="126"/>
    </location>
</feature>
<dbReference type="STRING" id="381751.SAMN05444391_0344"/>
<dbReference type="NCBIfam" id="TIGR01297">
    <property type="entry name" value="CDF"/>
    <property type="match status" value="1"/>
</dbReference>
<proteinExistence type="inferred from homology"/>
<evidence type="ECO:0000256" key="7">
    <source>
        <dbReference type="SAM" id="Phobius"/>
    </source>
</evidence>
<comment type="subcellular location">
    <subcellularLocation>
        <location evidence="1">Membrane</location>
        <topology evidence="1">Multi-pass membrane protein</topology>
    </subcellularLocation>
</comment>
<evidence type="ECO:0000259" key="9">
    <source>
        <dbReference type="Pfam" id="PF16916"/>
    </source>
</evidence>
<accession>A0A1M6QQR1</accession>
<feature type="transmembrane region" description="Helical" evidence="7">
    <location>
        <begin position="147"/>
        <end position="166"/>
    </location>
</feature>
<comment type="similarity">
    <text evidence="2">Belongs to the cation diffusion facilitator (CDF) transporter (TC 2.A.4) family.</text>
</comment>
<evidence type="ECO:0000256" key="1">
    <source>
        <dbReference type="ARBA" id="ARBA00004141"/>
    </source>
</evidence>
<dbReference type="RefSeq" id="WP_079653526.1">
    <property type="nucleotide sequence ID" value="NZ_LT670846.1"/>
</dbReference>
<gene>
    <name evidence="10" type="ORF">SAMN05444391_0344</name>
</gene>
<keyword evidence="11" id="KW-1185">Reference proteome</keyword>
<dbReference type="InterPro" id="IPR050291">
    <property type="entry name" value="CDF_Transporter"/>
</dbReference>
<dbReference type="Pfam" id="PF01545">
    <property type="entry name" value="Cation_efflux"/>
    <property type="match status" value="1"/>
</dbReference>
<dbReference type="Proteomes" id="UP000189810">
    <property type="component" value="Chromosome I"/>
</dbReference>
<evidence type="ECO:0000256" key="4">
    <source>
        <dbReference type="ARBA" id="ARBA00022692"/>
    </source>
</evidence>
<evidence type="ECO:0000256" key="5">
    <source>
        <dbReference type="ARBA" id="ARBA00022989"/>
    </source>
</evidence>
<dbReference type="GO" id="GO:0015341">
    <property type="term" value="F:zinc efflux antiporter activity"/>
    <property type="evidence" value="ECO:0007669"/>
    <property type="project" value="TreeGrafter"/>
</dbReference>
<dbReference type="EMBL" id="LT670846">
    <property type="protein sequence ID" value="SHK22468.1"/>
    <property type="molecule type" value="Genomic_DNA"/>
</dbReference>
<evidence type="ECO:0000259" key="8">
    <source>
        <dbReference type="Pfam" id="PF01545"/>
    </source>
</evidence>
<dbReference type="PANTHER" id="PTHR43840:SF15">
    <property type="entry name" value="MITOCHONDRIAL METAL TRANSPORTER 1-RELATED"/>
    <property type="match status" value="1"/>
</dbReference>
<evidence type="ECO:0000256" key="3">
    <source>
        <dbReference type="ARBA" id="ARBA00022448"/>
    </source>
</evidence>
<reference evidence="10 11" key="1">
    <citation type="submission" date="2016-11" db="EMBL/GenBank/DDBJ databases">
        <authorList>
            <person name="Jaros S."/>
            <person name="Januszkiewicz K."/>
            <person name="Wedrychowicz H."/>
        </authorList>
    </citation>
    <scope>NUCLEOTIDE SEQUENCE [LARGE SCALE GENOMIC DNA]</scope>
    <source>
        <strain evidence="10 11">DSM 19557</strain>
    </source>
</reference>
<name>A0A1M6QQR1_9AQUI</name>
<dbReference type="AlphaFoldDB" id="A0A1M6QQR1"/>
<dbReference type="PANTHER" id="PTHR43840">
    <property type="entry name" value="MITOCHONDRIAL METAL TRANSPORTER 1-RELATED"/>
    <property type="match status" value="1"/>
</dbReference>
<dbReference type="GO" id="GO:0006882">
    <property type="term" value="P:intracellular zinc ion homeostasis"/>
    <property type="evidence" value="ECO:0007669"/>
    <property type="project" value="TreeGrafter"/>
</dbReference>
<dbReference type="InterPro" id="IPR002524">
    <property type="entry name" value="Cation_efflux"/>
</dbReference>
<evidence type="ECO:0000256" key="2">
    <source>
        <dbReference type="ARBA" id="ARBA00008114"/>
    </source>
</evidence>
<evidence type="ECO:0000313" key="10">
    <source>
        <dbReference type="EMBL" id="SHK22468.1"/>
    </source>
</evidence>
<keyword evidence="6 7" id="KW-0472">Membrane</keyword>
<organism evidence="10 11">
    <name type="scientific">Thermocrinis minervae</name>
    <dbReference type="NCBI Taxonomy" id="381751"/>
    <lineage>
        <taxon>Bacteria</taxon>
        <taxon>Pseudomonadati</taxon>
        <taxon>Aquificota</taxon>
        <taxon>Aquificia</taxon>
        <taxon>Aquificales</taxon>
        <taxon>Aquificaceae</taxon>
        <taxon>Thermocrinis</taxon>
    </lineage>
</organism>
<dbReference type="InterPro" id="IPR027470">
    <property type="entry name" value="Cation_efflux_CTD"/>
</dbReference>
<feature type="domain" description="Cation efflux protein transmembrane" evidence="8">
    <location>
        <begin position="8"/>
        <end position="197"/>
    </location>
</feature>
<dbReference type="InterPro" id="IPR058533">
    <property type="entry name" value="Cation_efflux_TM"/>
</dbReference>
<dbReference type="Pfam" id="PF16916">
    <property type="entry name" value="ZT_dimer"/>
    <property type="match status" value="1"/>
</dbReference>
<evidence type="ECO:0000313" key="11">
    <source>
        <dbReference type="Proteomes" id="UP000189810"/>
    </source>
</evidence>
<keyword evidence="4 7" id="KW-0812">Transmembrane</keyword>
<dbReference type="SUPFAM" id="SSF160240">
    <property type="entry name" value="Cation efflux protein cytoplasmic domain-like"/>
    <property type="match status" value="1"/>
</dbReference>
<dbReference type="Gene3D" id="1.20.1510.10">
    <property type="entry name" value="Cation efflux protein transmembrane domain"/>
    <property type="match status" value="1"/>
</dbReference>
<dbReference type="GO" id="GO:0015093">
    <property type="term" value="F:ferrous iron transmembrane transporter activity"/>
    <property type="evidence" value="ECO:0007669"/>
    <property type="project" value="TreeGrafter"/>
</dbReference>
<keyword evidence="3" id="KW-0813">Transport</keyword>
<dbReference type="GO" id="GO:0005886">
    <property type="term" value="C:plasma membrane"/>
    <property type="evidence" value="ECO:0007669"/>
    <property type="project" value="TreeGrafter"/>
</dbReference>
<feature type="transmembrane region" description="Helical" evidence="7">
    <location>
        <begin position="172"/>
        <end position="189"/>
    </location>
</feature>
<sequence length="383" mass="42689">MKKHHWALISLLLNLMQSLLKAVGGFYTGSLSMLGEAIHSLSDSFASLVAYISVRFSERKSQRFPYGLYKLENVGSTVIGIFLVLASYEIIKRAFEEEVKIDRNHLPLGISIIVLSLASSLILSLLERKAGKELNSPTLIADSYHTLTDALGSFLVLMSLVGSYLGYSLDRYFAVGVSLLILYTAIGIFKRELSVLLDVSVDEEILEQMRQTILEFEEVKEIKSLFVRSSGGRLFADITITITGNDAVSIHKRVDQIEMALKQKFPNLEAVFIHYEPIVEQKVAVLLDASGNVSKTFAEAKEILFLGDSIEKVKKVKNLSEFQIAKIIQKEKASTVICGQHPECNMAKAVLSHEGIFVWETDKKNPYEAVSEVLKYKENVNSG</sequence>
<protein>
    <submittedName>
        <fullName evidence="10">Cation diffusion facilitator family transporter</fullName>
    </submittedName>
</protein>
<feature type="transmembrane region" description="Helical" evidence="7">
    <location>
        <begin position="68"/>
        <end position="88"/>
    </location>
</feature>